<keyword evidence="1" id="KW-0732">Signal</keyword>
<evidence type="ECO:0000259" key="2">
    <source>
        <dbReference type="PROSITE" id="PS50404"/>
    </source>
</evidence>
<dbReference type="Pfam" id="PF13417">
    <property type="entry name" value="GST_N_3"/>
    <property type="match status" value="2"/>
</dbReference>
<dbReference type="SUPFAM" id="SSF52833">
    <property type="entry name" value="Thioredoxin-like"/>
    <property type="match status" value="2"/>
</dbReference>
<dbReference type="PANTHER" id="PTHR45288:SF1">
    <property type="entry name" value="THIOREDOXIN FAMILY PROTEIN"/>
    <property type="match status" value="1"/>
</dbReference>
<dbReference type="Gene3D" id="3.40.30.10">
    <property type="entry name" value="Glutaredoxin"/>
    <property type="match status" value="2"/>
</dbReference>
<dbReference type="PROSITE" id="PS50404">
    <property type="entry name" value="GST_NTER"/>
    <property type="match status" value="1"/>
</dbReference>
<feature type="domain" description="GST N-terminal" evidence="2">
    <location>
        <begin position="142"/>
        <end position="225"/>
    </location>
</feature>
<dbReference type="AlphaFoldDB" id="A0A7S1YXA2"/>
<proteinExistence type="predicted"/>
<dbReference type="EMBL" id="HBGN01010390">
    <property type="protein sequence ID" value="CAD9321766.1"/>
    <property type="molecule type" value="Transcribed_RNA"/>
</dbReference>
<organism evidence="3">
    <name type="scientific">Ditylum brightwellii</name>
    <dbReference type="NCBI Taxonomy" id="49249"/>
    <lineage>
        <taxon>Eukaryota</taxon>
        <taxon>Sar</taxon>
        <taxon>Stramenopiles</taxon>
        <taxon>Ochrophyta</taxon>
        <taxon>Bacillariophyta</taxon>
        <taxon>Mediophyceae</taxon>
        <taxon>Lithodesmiophycidae</taxon>
        <taxon>Lithodesmiales</taxon>
        <taxon>Lithodesmiaceae</taxon>
        <taxon>Ditylum</taxon>
    </lineage>
</organism>
<gene>
    <name evidence="3" type="ORF">DBRI1063_LOCUS6672</name>
</gene>
<feature type="signal peptide" evidence="1">
    <location>
        <begin position="1"/>
        <end position="19"/>
    </location>
</feature>
<accession>A0A7S1YXA2</accession>
<protein>
    <recommendedName>
        <fullName evidence="2">GST N-terminal domain-containing protein</fullName>
    </recommendedName>
</protein>
<evidence type="ECO:0000256" key="1">
    <source>
        <dbReference type="SAM" id="SignalP"/>
    </source>
</evidence>
<feature type="chain" id="PRO_5030942372" description="GST N-terminal domain-containing protein" evidence="1">
    <location>
        <begin position="20"/>
        <end position="353"/>
    </location>
</feature>
<dbReference type="InterPro" id="IPR036249">
    <property type="entry name" value="Thioredoxin-like_sf"/>
</dbReference>
<dbReference type="PANTHER" id="PTHR45288">
    <property type="entry name" value="THIOREDOXIN FAMILY PROTEIN"/>
    <property type="match status" value="1"/>
</dbReference>
<dbReference type="PROSITE" id="PS51354">
    <property type="entry name" value="GLUTAREDOXIN_2"/>
    <property type="match status" value="1"/>
</dbReference>
<name>A0A7S1YXA2_9STRA</name>
<dbReference type="InterPro" id="IPR004045">
    <property type="entry name" value="Glutathione_S-Trfase_N"/>
</dbReference>
<reference evidence="3" key="1">
    <citation type="submission" date="2021-01" db="EMBL/GenBank/DDBJ databases">
        <authorList>
            <person name="Corre E."/>
            <person name="Pelletier E."/>
            <person name="Niang G."/>
            <person name="Scheremetjew M."/>
            <person name="Finn R."/>
            <person name="Kale V."/>
            <person name="Holt S."/>
            <person name="Cochrane G."/>
            <person name="Meng A."/>
            <person name="Brown T."/>
            <person name="Cohen L."/>
        </authorList>
    </citation>
    <scope>NUCLEOTIDE SEQUENCE</scope>
    <source>
        <strain evidence="3">Pop2</strain>
    </source>
</reference>
<evidence type="ECO:0000313" key="3">
    <source>
        <dbReference type="EMBL" id="CAD9321766.1"/>
    </source>
</evidence>
<sequence>MRLSTSAGFIALILSGTNAWAPVPHARGASRHVQQPLKMGFFNDLFTNTKQASNAKPKVEVPPNFEIPEPKPLTLTRSSDLPIVLKRSLALALRLGTGAFVLGWKIDDIFATMDDGKYALRIGPFGLRDSSSVLVDAPRPAEPLILYEYDASPFCKRVREMINLLDLTAEYRPCPGARAGKFSDELFERTGRRTVPYLIDPNTGEEMFESSKQIEYLLKTYGPSEDKFDRKALWPITFEAFSVYTSTLVAVLLEMPGARKKLNARPDNESMEPLELWGYECSPFVRPVREKLSELCLPHRMVSCSRGSANRNKMIEKTGRFQVPFLVDPNTGIEMYEGPEIADYLEAVYTVKG</sequence>